<reference evidence="2" key="1">
    <citation type="submission" date="2018-05" db="EMBL/GenBank/DDBJ databases">
        <authorList>
            <person name="Lanie J.A."/>
            <person name="Ng W.-L."/>
            <person name="Kazmierczak K.M."/>
            <person name="Andrzejewski T.M."/>
            <person name="Davidsen T.M."/>
            <person name="Wayne K.J."/>
            <person name="Tettelin H."/>
            <person name="Glass J.I."/>
            <person name="Rusch D."/>
            <person name="Podicherti R."/>
            <person name="Tsui H.-C.T."/>
            <person name="Winkler M.E."/>
        </authorList>
    </citation>
    <scope>NUCLEOTIDE SEQUENCE</scope>
</reference>
<dbReference type="InterPro" id="IPR045741">
    <property type="entry name" value="PorV"/>
</dbReference>
<accession>A0A381NUV0</accession>
<gene>
    <name evidence="2" type="ORF">METZ01_LOCUS11250</name>
</gene>
<dbReference type="Pfam" id="PF19572">
    <property type="entry name" value="PorV"/>
    <property type="match status" value="1"/>
</dbReference>
<protein>
    <recommendedName>
        <fullName evidence="1">Type IX secretion system protein PorV domain-containing protein</fullName>
    </recommendedName>
</protein>
<name>A0A381NUV0_9ZZZZ</name>
<dbReference type="EMBL" id="UINC01000617">
    <property type="protein sequence ID" value="SUZ58396.1"/>
    <property type="molecule type" value="Genomic_DNA"/>
</dbReference>
<evidence type="ECO:0000313" key="2">
    <source>
        <dbReference type="EMBL" id="SUZ58396.1"/>
    </source>
</evidence>
<dbReference type="Gene3D" id="2.40.160.60">
    <property type="entry name" value="Outer membrane protein transport protein (OMPP1/FadL/TodX)"/>
    <property type="match status" value="1"/>
</dbReference>
<organism evidence="2">
    <name type="scientific">marine metagenome</name>
    <dbReference type="NCBI Taxonomy" id="408172"/>
    <lineage>
        <taxon>unclassified sequences</taxon>
        <taxon>metagenomes</taxon>
        <taxon>ecological metagenomes</taxon>
    </lineage>
</organism>
<dbReference type="NCBIfam" id="NF033709">
    <property type="entry name" value="PorV_fam"/>
    <property type="match status" value="1"/>
</dbReference>
<feature type="domain" description="Type IX secretion system protein PorV" evidence="1">
    <location>
        <begin position="26"/>
        <end position="250"/>
    </location>
</feature>
<dbReference type="AlphaFoldDB" id="A0A381NUV0"/>
<sequence length="465" mass="51248">MKRLAICSGLLLITLVNPVFSVGEAGAIFLLIAPGARAGGLGEAQVAVTNDAYASYWNPAGLGFLKGQELSLMYVPEWLPGFNLDDMYYSFAAYRKHYPYLGTIGGHIIFLSLGEQTRTDEAANYLGTFSSYMAAFTISYSALLSDNRSFGLNAKIFHQHLTDLGAGGEKGKGYSTDFGFDIGYMHKEFLSPRLDLGVTVTNIGPKVSFIDPAQADPQPTNFTLGFNYRLIDEQFNKLNVIYDVDKLLVGSYADMDWNGDGIIGGCDKEGHCEGVGEYNSNGKQETAHTDPIYLGIFTSWVDDWFLGGDRDIPANNESDGKIGGYDWDDNNNDGVVNVDQGEIIEAGINPNDGINFGDPDWGIYNQDGVKEVGNSKDRSINDELKKLIHHFGLEYWYSKYFALRAGYYYDQEGKINNPTFGVGLRFAGYGFDFGFTSGEPGHPLTNTMRFSLNMEIDSPKQVIQP</sequence>
<proteinExistence type="predicted"/>
<evidence type="ECO:0000259" key="1">
    <source>
        <dbReference type="Pfam" id="PF19572"/>
    </source>
</evidence>